<evidence type="ECO:0000313" key="2">
    <source>
        <dbReference type="Proteomes" id="UP001431783"/>
    </source>
</evidence>
<keyword evidence="2" id="KW-1185">Reference proteome</keyword>
<dbReference type="AlphaFoldDB" id="A0AAW1V7U3"/>
<name>A0AAW1V7U3_9CUCU</name>
<reference evidence="1 2" key="1">
    <citation type="submission" date="2023-03" db="EMBL/GenBank/DDBJ databases">
        <title>Genome insight into feeding habits of ladybird beetles.</title>
        <authorList>
            <person name="Li H.-S."/>
            <person name="Huang Y.-H."/>
            <person name="Pang H."/>
        </authorList>
    </citation>
    <scope>NUCLEOTIDE SEQUENCE [LARGE SCALE GENOMIC DNA]</scope>
    <source>
        <strain evidence="1">SYSU_2023b</strain>
        <tissue evidence="1">Whole body</tissue>
    </source>
</reference>
<protein>
    <submittedName>
        <fullName evidence="1">Uncharacterized protein</fullName>
    </submittedName>
</protein>
<organism evidence="1 2">
    <name type="scientific">Henosepilachna vigintioctopunctata</name>
    <dbReference type="NCBI Taxonomy" id="420089"/>
    <lineage>
        <taxon>Eukaryota</taxon>
        <taxon>Metazoa</taxon>
        <taxon>Ecdysozoa</taxon>
        <taxon>Arthropoda</taxon>
        <taxon>Hexapoda</taxon>
        <taxon>Insecta</taxon>
        <taxon>Pterygota</taxon>
        <taxon>Neoptera</taxon>
        <taxon>Endopterygota</taxon>
        <taxon>Coleoptera</taxon>
        <taxon>Polyphaga</taxon>
        <taxon>Cucujiformia</taxon>
        <taxon>Coccinelloidea</taxon>
        <taxon>Coccinellidae</taxon>
        <taxon>Epilachninae</taxon>
        <taxon>Epilachnini</taxon>
        <taxon>Henosepilachna</taxon>
    </lineage>
</organism>
<comment type="caution">
    <text evidence="1">The sequence shown here is derived from an EMBL/GenBank/DDBJ whole genome shotgun (WGS) entry which is preliminary data.</text>
</comment>
<evidence type="ECO:0000313" key="1">
    <source>
        <dbReference type="EMBL" id="KAK9889224.1"/>
    </source>
</evidence>
<gene>
    <name evidence="1" type="ORF">WA026_004502</name>
</gene>
<accession>A0AAW1V7U3</accession>
<sequence length="358" mass="39635">MQSNANFLNTTETYKKLLEENLEKIADDTQKLSKILPEFVMVCDGHGDPCDSICRGAGCSSCGSSISCEDGAKQQAETAVSLANNTEISLRNKEGIINNFIRNVKRKINVSTPETIKKLAYDIRRKVDSLTNTEAIIEATRADLIKVNLLKGAAAEASMKAGNLSSDANDVKKALENSTNAQRDAEVAINKALDHTSEVNKLLKQITEKTDSAQNKTESTADVIKKLAGKLDDLQQNITNNGIYANRVKNETATILRNAEKAYEDFNSLHAKYDTAKRKLSGNINNVTSLKEKADMLFQNVVTLLAHITKTDEAINKLEAIPQKDPVLLENQLEMLIRRANNSTLQIEKRIKYYKNCN</sequence>
<dbReference type="EMBL" id="JARQZJ010000122">
    <property type="protein sequence ID" value="KAK9889224.1"/>
    <property type="molecule type" value="Genomic_DNA"/>
</dbReference>
<proteinExistence type="predicted"/>
<dbReference type="Proteomes" id="UP001431783">
    <property type="component" value="Unassembled WGS sequence"/>
</dbReference>